<dbReference type="InterPro" id="IPR043132">
    <property type="entry name" value="BCAT-like_C"/>
</dbReference>
<gene>
    <name evidence="1" type="ORF">F9B74_02395</name>
</gene>
<evidence type="ECO:0008006" key="3">
    <source>
        <dbReference type="Google" id="ProtNLM"/>
    </source>
</evidence>
<keyword evidence="2" id="KW-1185">Reference proteome</keyword>
<dbReference type="SUPFAM" id="SSF56752">
    <property type="entry name" value="D-aminoacid aminotransferase-like PLP-dependent enzymes"/>
    <property type="match status" value="1"/>
</dbReference>
<dbReference type="Pfam" id="PF01063">
    <property type="entry name" value="Aminotran_4"/>
    <property type="match status" value="1"/>
</dbReference>
<protein>
    <recommendedName>
        <fullName evidence="3">4-amino-4-deoxychorismate lyase</fullName>
    </recommendedName>
</protein>
<evidence type="ECO:0000313" key="1">
    <source>
        <dbReference type="EMBL" id="NEN75177.1"/>
    </source>
</evidence>
<dbReference type="InterPro" id="IPR001544">
    <property type="entry name" value="Aminotrans_IV"/>
</dbReference>
<dbReference type="Gene3D" id="3.20.10.10">
    <property type="entry name" value="D-amino Acid Aminotransferase, subunit A, domain 2"/>
    <property type="match status" value="1"/>
</dbReference>
<dbReference type="Proteomes" id="UP000477651">
    <property type="component" value="Unassembled WGS sequence"/>
</dbReference>
<dbReference type="Gene3D" id="3.30.470.10">
    <property type="match status" value="1"/>
</dbReference>
<comment type="caution">
    <text evidence="1">The sequence shown here is derived from an EMBL/GenBank/DDBJ whole genome shotgun (WGS) entry which is preliminary data.</text>
</comment>
<sequence length="196" mass="22995">MNTIFPLFETIAIEKGQVCNIEAHQYRYEQSVREYYSSSYSSINYLNLRQIIDASLPSSLHTEALLRCRLDYNHQSYQIQFFHYQRKVYHHFLPIICDDIDYHLKLTDRALLSTLLTQKGAADEIMIIKQGYVTDCSIGNLIFRKGSQWFTPNTPLLKGTMRQTLLNTNKLIEIPIRLEDLTEYEEIRLINALNPL</sequence>
<dbReference type="InterPro" id="IPR043131">
    <property type="entry name" value="BCAT-like_N"/>
</dbReference>
<dbReference type="AlphaFoldDB" id="A0A6L9Y5I9"/>
<evidence type="ECO:0000313" key="2">
    <source>
        <dbReference type="Proteomes" id="UP000477651"/>
    </source>
</evidence>
<dbReference type="EMBL" id="JAAGYR010000003">
    <property type="protein sequence ID" value="NEN75177.1"/>
    <property type="molecule type" value="Genomic_DNA"/>
</dbReference>
<dbReference type="InterPro" id="IPR036038">
    <property type="entry name" value="Aminotransferase-like"/>
</dbReference>
<name>A0A6L9Y5I9_9BURK</name>
<organism evidence="1 2">
    <name type="scientific">Pelistega ratti</name>
    <dbReference type="NCBI Taxonomy" id="2652177"/>
    <lineage>
        <taxon>Bacteria</taxon>
        <taxon>Pseudomonadati</taxon>
        <taxon>Pseudomonadota</taxon>
        <taxon>Betaproteobacteria</taxon>
        <taxon>Burkholderiales</taxon>
        <taxon>Alcaligenaceae</taxon>
        <taxon>Pelistega</taxon>
    </lineage>
</organism>
<proteinExistence type="predicted"/>
<dbReference type="GO" id="GO:0003824">
    <property type="term" value="F:catalytic activity"/>
    <property type="evidence" value="ECO:0007669"/>
    <property type="project" value="InterPro"/>
</dbReference>
<accession>A0A6L9Y5I9</accession>
<reference evidence="1 2" key="1">
    <citation type="submission" date="2020-02" db="EMBL/GenBank/DDBJ databases">
        <title>Pelistega sp. NLN82 were isolated from wild rodents of the Hainan Island.</title>
        <authorList>
            <person name="Niu N."/>
            <person name="Zhou J."/>
        </authorList>
    </citation>
    <scope>NUCLEOTIDE SEQUENCE [LARGE SCALE GENOMIC DNA]</scope>
    <source>
        <strain evidence="1 2">NLN82</strain>
    </source>
</reference>